<evidence type="ECO:0000313" key="2">
    <source>
        <dbReference type="EMBL" id="CAL4182147.1"/>
    </source>
</evidence>
<dbReference type="CDD" id="cd00096">
    <property type="entry name" value="Ig"/>
    <property type="match status" value="1"/>
</dbReference>
<proteinExistence type="predicted"/>
<dbReference type="EMBL" id="CAXKWB010059613">
    <property type="protein sequence ID" value="CAL4182147.1"/>
    <property type="molecule type" value="Genomic_DNA"/>
</dbReference>
<dbReference type="InterPro" id="IPR037448">
    <property type="entry name" value="Zig-8"/>
</dbReference>
<dbReference type="InterPro" id="IPR013106">
    <property type="entry name" value="Ig_V-set"/>
</dbReference>
<protein>
    <recommendedName>
        <fullName evidence="1">Ig-like domain-containing protein</fullName>
    </recommendedName>
</protein>
<dbReference type="SUPFAM" id="SSF48726">
    <property type="entry name" value="Immunoglobulin"/>
    <property type="match status" value="1"/>
</dbReference>
<sequence>VTWMQQSNLHILTANKLVFSSDDRFKVIHSINSSNWILKIQNATYLDAGIYECQVNSDPKVISQVLLQIEAPPVYIKGRRELYVGVGGILSLICICHHTDFVYP</sequence>
<dbReference type="Proteomes" id="UP001497623">
    <property type="component" value="Unassembled WGS sequence"/>
</dbReference>
<dbReference type="PROSITE" id="PS50835">
    <property type="entry name" value="IG_LIKE"/>
    <property type="match status" value="1"/>
</dbReference>
<dbReference type="PANTHER" id="PTHR23279">
    <property type="entry name" value="DEFECTIVE PROBOSCIS EXTENSION RESPONSE DPR -RELATED"/>
    <property type="match status" value="1"/>
</dbReference>
<dbReference type="Gene3D" id="2.60.40.10">
    <property type="entry name" value="Immunoglobulins"/>
    <property type="match status" value="1"/>
</dbReference>
<comment type="caution">
    <text evidence="2">The sequence shown here is derived from an EMBL/GenBank/DDBJ whole genome shotgun (WGS) entry which is preliminary data.</text>
</comment>
<dbReference type="GO" id="GO:0050808">
    <property type="term" value="P:synapse organization"/>
    <property type="evidence" value="ECO:0007669"/>
    <property type="project" value="TreeGrafter"/>
</dbReference>
<evidence type="ECO:0000313" key="3">
    <source>
        <dbReference type="Proteomes" id="UP001497623"/>
    </source>
</evidence>
<feature type="non-terminal residue" evidence="2">
    <location>
        <position position="1"/>
    </location>
</feature>
<dbReference type="AlphaFoldDB" id="A0AAV2SDX8"/>
<dbReference type="InterPro" id="IPR013783">
    <property type="entry name" value="Ig-like_fold"/>
</dbReference>
<dbReference type="InterPro" id="IPR036179">
    <property type="entry name" value="Ig-like_dom_sf"/>
</dbReference>
<feature type="domain" description="Ig-like" evidence="1">
    <location>
        <begin position="1"/>
        <end position="63"/>
    </location>
</feature>
<accession>A0AAV2SDX8</accession>
<dbReference type="GO" id="GO:0032589">
    <property type="term" value="C:neuron projection membrane"/>
    <property type="evidence" value="ECO:0007669"/>
    <property type="project" value="TreeGrafter"/>
</dbReference>
<feature type="non-terminal residue" evidence="2">
    <location>
        <position position="104"/>
    </location>
</feature>
<dbReference type="InterPro" id="IPR007110">
    <property type="entry name" value="Ig-like_dom"/>
</dbReference>
<dbReference type="PANTHER" id="PTHR23279:SF41">
    <property type="entry name" value="DEFECTIVE PROBOSCIS EXTENSION RESPONSE 4-RELATED"/>
    <property type="match status" value="1"/>
</dbReference>
<reference evidence="2 3" key="1">
    <citation type="submission" date="2024-05" db="EMBL/GenBank/DDBJ databases">
        <authorList>
            <person name="Wallberg A."/>
        </authorList>
    </citation>
    <scope>NUCLEOTIDE SEQUENCE [LARGE SCALE GENOMIC DNA]</scope>
</reference>
<evidence type="ECO:0000259" key="1">
    <source>
        <dbReference type="PROSITE" id="PS50835"/>
    </source>
</evidence>
<keyword evidence="3" id="KW-1185">Reference proteome</keyword>
<gene>
    <name evidence="2" type="ORF">MNOR_LOCUS35513</name>
</gene>
<dbReference type="Pfam" id="PF07686">
    <property type="entry name" value="V-set"/>
    <property type="match status" value="1"/>
</dbReference>
<organism evidence="2 3">
    <name type="scientific">Meganyctiphanes norvegica</name>
    <name type="common">Northern krill</name>
    <name type="synonym">Thysanopoda norvegica</name>
    <dbReference type="NCBI Taxonomy" id="48144"/>
    <lineage>
        <taxon>Eukaryota</taxon>
        <taxon>Metazoa</taxon>
        <taxon>Ecdysozoa</taxon>
        <taxon>Arthropoda</taxon>
        <taxon>Crustacea</taxon>
        <taxon>Multicrustacea</taxon>
        <taxon>Malacostraca</taxon>
        <taxon>Eumalacostraca</taxon>
        <taxon>Eucarida</taxon>
        <taxon>Euphausiacea</taxon>
        <taxon>Euphausiidae</taxon>
        <taxon>Meganyctiphanes</taxon>
    </lineage>
</organism>
<name>A0AAV2SDX8_MEGNR</name>